<evidence type="ECO:0000256" key="2">
    <source>
        <dbReference type="ARBA" id="ARBA00022723"/>
    </source>
</evidence>
<dbReference type="InterPro" id="IPR022499">
    <property type="entry name" value="PRTRC_protein-A"/>
</dbReference>
<keyword evidence="4" id="KW-0862">Zinc</keyword>
<gene>
    <name evidence="8" type="ORF">DFR49_0972</name>
</gene>
<dbReference type="GO" id="GO:0006508">
    <property type="term" value="P:proteolysis"/>
    <property type="evidence" value="ECO:0007669"/>
    <property type="project" value="UniProtKB-KW"/>
</dbReference>
<reference evidence="8 9" key="1">
    <citation type="submission" date="2018-08" db="EMBL/GenBank/DDBJ databases">
        <title>Genomic Encyclopedia of Type Strains, Phase IV (KMG-IV): sequencing the most valuable type-strain genomes for metagenomic binning, comparative biology and taxonomic classification.</title>
        <authorList>
            <person name="Goeker M."/>
        </authorList>
    </citation>
    <scope>NUCLEOTIDE SEQUENCE [LARGE SCALE GENOMIC DNA]</scope>
    <source>
        <strain evidence="8 9">DSM 25527</strain>
    </source>
</reference>
<evidence type="ECO:0000259" key="6">
    <source>
        <dbReference type="Pfam" id="PF09436"/>
    </source>
</evidence>
<evidence type="ECO:0000256" key="5">
    <source>
        <dbReference type="ARBA" id="ARBA00023049"/>
    </source>
</evidence>
<keyword evidence="2" id="KW-0479">Metal-binding</keyword>
<accession>A0A397PA61</accession>
<dbReference type="AlphaFoldDB" id="A0A397PA61"/>
<keyword evidence="9" id="KW-1185">Reference proteome</keyword>
<dbReference type="RefSeq" id="WP_119035276.1">
    <property type="nucleotide sequence ID" value="NZ_QXDC01000002.1"/>
</dbReference>
<dbReference type="SUPFAM" id="SSF102712">
    <property type="entry name" value="JAB1/MPN domain"/>
    <property type="match status" value="1"/>
</dbReference>
<evidence type="ECO:0000313" key="9">
    <source>
        <dbReference type="Proteomes" id="UP000266568"/>
    </source>
</evidence>
<dbReference type="Pfam" id="PF14464">
    <property type="entry name" value="Prok-JAB"/>
    <property type="match status" value="1"/>
</dbReference>
<dbReference type="GO" id="GO:0046872">
    <property type="term" value="F:metal ion binding"/>
    <property type="evidence" value="ECO:0007669"/>
    <property type="project" value="UniProtKB-KW"/>
</dbReference>
<evidence type="ECO:0000256" key="4">
    <source>
        <dbReference type="ARBA" id="ARBA00022833"/>
    </source>
</evidence>
<dbReference type="OrthoDB" id="7500272at2"/>
<feature type="domain" description="DUF2016" evidence="6">
    <location>
        <begin position="7"/>
        <end position="86"/>
    </location>
</feature>
<comment type="caution">
    <text evidence="8">The sequence shown here is derived from an EMBL/GenBank/DDBJ whole genome shotgun (WGS) entry which is preliminary data.</text>
</comment>
<evidence type="ECO:0000256" key="1">
    <source>
        <dbReference type="ARBA" id="ARBA00022670"/>
    </source>
</evidence>
<dbReference type="Gene3D" id="3.40.140.10">
    <property type="entry name" value="Cytidine Deaminase, domain 2"/>
    <property type="match status" value="1"/>
</dbReference>
<dbReference type="Proteomes" id="UP000266568">
    <property type="component" value="Unassembled WGS sequence"/>
</dbReference>
<proteinExistence type="predicted"/>
<protein>
    <submittedName>
        <fullName evidence="8">PRTRC genetic system protein A</fullName>
    </submittedName>
</protein>
<organism evidence="8 9">
    <name type="scientific">Hephaestia caeni</name>
    <dbReference type="NCBI Taxonomy" id="645617"/>
    <lineage>
        <taxon>Bacteria</taxon>
        <taxon>Pseudomonadati</taxon>
        <taxon>Pseudomonadota</taxon>
        <taxon>Alphaproteobacteria</taxon>
        <taxon>Sphingomonadales</taxon>
        <taxon>Sphingomonadaceae</taxon>
        <taxon>Hephaestia</taxon>
    </lineage>
</organism>
<dbReference type="Pfam" id="PF09436">
    <property type="entry name" value="DUF2016"/>
    <property type="match status" value="1"/>
</dbReference>
<evidence type="ECO:0000313" key="8">
    <source>
        <dbReference type="EMBL" id="RIA46430.1"/>
    </source>
</evidence>
<keyword evidence="5" id="KW-0482">Metalloprotease</keyword>
<sequence length="235" mass="25087">MTMLADDQTAAAVLAAVPCYPVPPVGRSPTIDALRDARAGHGLAIGNDGVMLILRRPWLELDVPVAPPISCYLPYGSIGGRRADLRCGLIPGDHLDHILDHFRAALPNEEAAFVLWNEVTREFAVHLPVIDEATPSRLVYRTPGLEPDWHVVCDIHSHGTGPAFFSATDNTDDADATKISLVIGQFADPNGPAMAARLCAGGMFLPLPRNPFSGDLRCSLIPATATIFPLSSPIA</sequence>
<keyword evidence="1" id="KW-0645">Protease</keyword>
<dbReference type="InterPro" id="IPR018560">
    <property type="entry name" value="DUF2016"/>
</dbReference>
<keyword evidence="3" id="KW-0378">Hydrolase</keyword>
<dbReference type="InterPro" id="IPR028090">
    <property type="entry name" value="JAB_dom_prok"/>
</dbReference>
<name>A0A397PA61_9SPHN</name>
<evidence type="ECO:0000259" key="7">
    <source>
        <dbReference type="Pfam" id="PF14464"/>
    </source>
</evidence>
<dbReference type="NCBIfam" id="TIGR03735">
    <property type="entry name" value="PRTRC_A"/>
    <property type="match status" value="1"/>
</dbReference>
<evidence type="ECO:0000256" key="3">
    <source>
        <dbReference type="ARBA" id="ARBA00022801"/>
    </source>
</evidence>
<feature type="domain" description="JAB" evidence="7">
    <location>
        <begin position="93"/>
        <end position="186"/>
    </location>
</feature>
<dbReference type="EMBL" id="QXDC01000002">
    <property type="protein sequence ID" value="RIA46430.1"/>
    <property type="molecule type" value="Genomic_DNA"/>
</dbReference>
<dbReference type="GO" id="GO:0008237">
    <property type="term" value="F:metallopeptidase activity"/>
    <property type="evidence" value="ECO:0007669"/>
    <property type="project" value="UniProtKB-KW"/>
</dbReference>